<reference evidence="1" key="1">
    <citation type="submission" date="2019-11" db="EMBL/GenBank/DDBJ databases">
        <title>Genomic insights into an expanded diversity of filamentous marine cyanobacteria reveals the extraordinary biosynthetic potential of Moorea and Okeania.</title>
        <authorList>
            <person name="Ferreira Leao T."/>
            <person name="Wang M."/>
            <person name="Moss N."/>
            <person name="Da Silva R."/>
            <person name="Sanders J."/>
            <person name="Nurk S."/>
            <person name="Gurevich A."/>
            <person name="Humphrey G."/>
            <person name="Reher R."/>
            <person name="Zhu Q."/>
            <person name="Belda-Ferre P."/>
            <person name="Glukhov E."/>
            <person name="Rex R."/>
            <person name="Dorrestein P.C."/>
            <person name="Knight R."/>
            <person name="Pevzner P."/>
            <person name="Gerwick W.H."/>
            <person name="Gerwick L."/>
        </authorList>
    </citation>
    <scope>NUCLEOTIDE SEQUENCE</scope>
    <source>
        <strain evidence="1">SIO1C4</strain>
    </source>
</reference>
<feature type="non-terminal residue" evidence="1">
    <location>
        <position position="1"/>
    </location>
</feature>
<gene>
    <name evidence="1" type="ORF">F6J89_05390</name>
</gene>
<dbReference type="EMBL" id="JAAHFQ010000069">
    <property type="protein sequence ID" value="NER27068.1"/>
    <property type="molecule type" value="Genomic_DNA"/>
</dbReference>
<sequence>VTGMLQHLETLLQGMVANPEVRLKDLSLLTPTQQQFRLMLEKEATFDFDFALCS</sequence>
<protein>
    <submittedName>
        <fullName evidence="1">Non-ribosomal peptide synthetase</fullName>
    </submittedName>
</protein>
<accession>A0A6B3ND53</accession>
<name>A0A6B3ND53_9CYAN</name>
<evidence type="ECO:0000313" key="1">
    <source>
        <dbReference type="EMBL" id="NER27068.1"/>
    </source>
</evidence>
<proteinExistence type="predicted"/>
<organism evidence="1">
    <name type="scientific">Symploca sp. SIO1C4</name>
    <dbReference type="NCBI Taxonomy" id="2607765"/>
    <lineage>
        <taxon>Bacteria</taxon>
        <taxon>Bacillati</taxon>
        <taxon>Cyanobacteriota</taxon>
        <taxon>Cyanophyceae</taxon>
        <taxon>Coleofasciculales</taxon>
        <taxon>Coleofasciculaceae</taxon>
        <taxon>Symploca</taxon>
    </lineage>
</organism>
<dbReference type="AlphaFoldDB" id="A0A6B3ND53"/>
<comment type="caution">
    <text evidence="1">The sequence shown here is derived from an EMBL/GenBank/DDBJ whole genome shotgun (WGS) entry which is preliminary data.</text>
</comment>